<dbReference type="AlphaFoldDB" id="C5FCJ7"/>
<gene>
    <name evidence="1" type="ORF">MCYG_00419</name>
</gene>
<dbReference type="VEuPathDB" id="FungiDB:MCYG_00419"/>
<keyword evidence="2" id="KW-1185">Reference proteome</keyword>
<dbReference type="RefSeq" id="XP_002850315.1">
    <property type="nucleotide sequence ID" value="XM_002850269.1"/>
</dbReference>
<organism evidence="1 2">
    <name type="scientific">Arthroderma otae (strain ATCC MYA-4605 / CBS 113480)</name>
    <name type="common">Microsporum canis</name>
    <dbReference type="NCBI Taxonomy" id="554155"/>
    <lineage>
        <taxon>Eukaryota</taxon>
        <taxon>Fungi</taxon>
        <taxon>Dikarya</taxon>
        <taxon>Ascomycota</taxon>
        <taxon>Pezizomycotina</taxon>
        <taxon>Eurotiomycetes</taxon>
        <taxon>Eurotiomycetidae</taxon>
        <taxon>Onygenales</taxon>
        <taxon>Arthrodermataceae</taxon>
        <taxon>Microsporum</taxon>
    </lineage>
</organism>
<dbReference type="GeneID" id="9225456"/>
<evidence type="ECO:0000313" key="2">
    <source>
        <dbReference type="Proteomes" id="UP000002035"/>
    </source>
</evidence>
<reference evidence="2" key="1">
    <citation type="journal article" date="2012" name="MBio">
        <title>Comparative genome analysis of Trichophyton rubrum and related dermatophytes reveals candidate genes involved in infection.</title>
        <authorList>
            <person name="Martinez D.A."/>
            <person name="Oliver B.G."/>
            <person name="Graeser Y."/>
            <person name="Goldberg J.M."/>
            <person name="Li W."/>
            <person name="Martinez-Rossi N.M."/>
            <person name="Monod M."/>
            <person name="Shelest E."/>
            <person name="Barton R.C."/>
            <person name="Birch E."/>
            <person name="Brakhage A.A."/>
            <person name="Chen Z."/>
            <person name="Gurr S.J."/>
            <person name="Heiman D."/>
            <person name="Heitman J."/>
            <person name="Kosti I."/>
            <person name="Rossi A."/>
            <person name="Saif S."/>
            <person name="Samalova M."/>
            <person name="Saunders C.W."/>
            <person name="Shea T."/>
            <person name="Summerbell R.C."/>
            <person name="Xu J."/>
            <person name="Young S."/>
            <person name="Zeng Q."/>
            <person name="Birren B.W."/>
            <person name="Cuomo C.A."/>
            <person name="White T.C."/>
        </authorList>
    </citation>
    <scope>NUCLEOTIDE SEQUENCE [LARGE SCALE GENOMIC DNA]</scope>
    <source>
        <strain evidence="2">ATCC MYA-4605 / CBS 113480</strain>
    </source>
</reference>
<accession>C5FCJ7</accession>
<dbReference type="Proteomes" id="UP000002035">
    <property type="component" value="Unassembled WGS sequence"/>
</dbReference>
<sequence>MGLEDQLVATDKAEYRVLIVPRRRDGPVGNREANGSRTKVVITIDISRRTPHLTLQRWEHYYPPSRPATRSFQPNGSTVQTVEVIHENGITRATGELTIPFEKVIRRAKRDRRETDIVVERHELVKVAEFVWRAQEFM</sequence>
<dbReference type="HOGENOM" id="CLU_1854766_0_0_1"/>
<dbReference type="OrthoDB" id="76567at2759"/>
<dbReference type="EMBL" id="DS995701">
    <property type="protein sequence ID" value="EEQ27531.1"/>
    <property type="molecule type" value="Genomic_DNA"/>
</dbReference>
<name>C5FCJ7_ARTOC</name>
<evidence type="ECO:0000313" key="1">
    <source>
        <dbReference type="EMBL" id="EEQ27531.1"/>
    </source>
</evidence>
<protein>
    <submittedName>
        <fullName evidence="1">Uncharacterized protein</fullName>
    </submittedName>
</protein>
<proteinExistence type="predicted"/>